<name>A0ABN3PCY1_9MICO</name>
<accession>A0ABN3PCY1</accession>
<evidence type="ECO:0000313" key="2">
    <source>
        <dbReference type="EMBL" id="GAA2579611.1"/>
    </source>
</evidence>
<dbReference type="RefSeq" id="WP_344228879.1">
    <property type="nucleotide sequence ID" value="NZ_BAAARI010000012.1"/>
</dbReference>
<evidence type="ECO:0000259" key="1">
    <source>
        <dbReference type="PROSITE" id="PS51186"/>
    </source>
</evidence>
<keyword evidence="3" id="KW-1185">Reference proteome</keyword>
<dbReference type="Proteomes" id="UP001500274">
    <property type="component" value="Unassembled WGS sequence"/>
</dbReference>
<dbReference type="SUPFAM" id="SSF55729">
    <property type="entry name" value="Acyl-CoA N-acyltransferases (Nat)"/>
    <property type="match status" value="1"/>
</dbReference>
<feature type="domain" description="N-acetyltransferase" evidence="1">
    <location>
        <begin position="5"/>
        <end position="141"/>
    </location>
</feature>
<sequence>MVLVADTDPARLDRAWIWRMLSSEVYWHRWRSREQIEQQIDGAWRVVGVYDDATGVQVGFARAVSDGVNDAYLADVVVDPSARGAGAGKLLVRTMIDDGPGAEFRWTLFTGDAHGLYRQFGFDTPDKTAMVRPGSRQVRGS</sequence>
<proteinExistence type="predicted"/>
<dbReference type="Pfam" id="PF00583">
    <property type="entry name" value="Acetyltransf_1"/>
    <property type="match status" value="1"/>
</dbReference>
<organism evidence="2 3">
    <name type="scientific">Microbacterium binotii</name>
    <dbReference type="NCBI Taxonomy" id="462710"/>
    <lineage>
        <taxon>Bacteria</taxon>
        <taxon>Bacillati</taxon>
        <taxon>Actinomycetota</taxon>
        <taxon>Actinomycetes</taxon>
        <taxon>Micrococcales</taxon>
        <taxon>Microbacteriaceae</taxon>
        <taxon>Microbacterium</taxon>
    </lineage>
</organism>
<gene>
    <name evidence="2" type="ORF">GCM10009862_18540</name>
</gene>
<dbReference type="Gene3D" id="3.40.630.30">
    <property type="match status" value="1"/>
</dbReference>
<dbReference type="PROSITE" id="PS51186">
    <property type="entry name" value="GNAT"/>
    <property type="match status" value="1"/>
</dbReference>
<dbReference type="EMBL" id="BAAARI010000012">
    <property type="protein sequence ID" value="GAA2579611.1"/>
    <property type="molecule type" value="Genomic_DNA"/>
</dbReference>
<reference evidence="2 3" key="1">
    <citation type="journal article" date="2019" name="Int. J. Syst. Evol. Microbiol.">
        <title>The Global Catalogue of Microorganisms (GCM) 10K type strain sequencing project: providing services to taxonomists for standard genome sequencing and annotation.</title>
        <authorList>
            <consortium name="The Broad Institute Genomics Platform"/>
            <consortium name="The Broad Institute Genome Sequencing Center for Infectious Disease"/>
            <person name="Wu L."/>
            <person name="Ma J."/>
        </authorList>
    </citation>
    <scope>NUCLEOTIDE SEQUENCE [LARGE SCALE GENOMIC DNA]</scope>
    <source>
        <strain evidence="2 3">JCM 16365</strain>
    </source>
</reference>
<dbReference type="PANTHER" id="PTHR43233:SF1">
    <property type="entry name" value="FAMILY N-ACETYLTRANSFERASE, PUTATIVE (AFU_ORTHOLOGUE AFUA_6G03350)-RELATED"/>
    <property type="match status" value="1"/>
</dbReference>
<protein>
    <submittedName>
        <fullName evidence="2">GNAT family N-acetyltransferase</fullName>
    </submittedName>
</protein>
<evidence type="ECO:0000313" key="3">
    <source>
        <dbReference type="Proteomes" id="UP001500274"/>
    </source>
</evidence>
<dbReference type="InterPro" id="IPR016181">
    <property type="entry name" value="Acyl_CoA_acyltransferase"/>
</dbReference>
<dbReference type="InterPro" id="IPR053144">
    <property type="entry name" value="Acetyltransferase_Butenolide"/>
</dbReference>
<dbReference type="CDD" id="cd04301">
    <property type="entry name" value="NAT_SF"/>
    <property type="match status" value="1"/>
</dbReference>
<dbReference type="InterPro" id="IPR000182">
    <property type="entry name" value="GNAT_dom"/>
</dbReference>
<comment type="caution">
    <text evidence="2">The sequence shown here is derived from an EMBL/GenBank/DDBJ whole genome shotgun (WGS) entry which is preliminary data.</text>
</comment>
<dbReference type="PANTHER" id="PTHR43233">
    <property type="entry name" value="FAMILY N-ACETYLTRANSFERASE, PUTATIVE (AFU_ORTHOLOGUE AFUA_6G03350)-RELATED"/>
    <property type="match status" value="1"/>
</dbReference>